<dbReference type="InterPro" id="IPR018649">
    <property type="entry name" value="SHOCT"/>
</dbReference>
<reference evidence="3 4" key="2">
    <citation type="submission" date="2020-08" db="EMBL/GenBank/DDBJ databases">
        <authorList>
            <person name="Ueki A."/>
            <person name="Tonouchi A."/>
        </authorList>
    </citation>
    <scope>NUCLEOTIDE SEQUENCE [LARGE SCALE GENOMIC DNA]</scope>
    <source>
        <strain evidence="3 4">CTTW</strain>
    </source>
</reference>
<feature type="domain" description="SHOCT" evidence="2">
    <location>
        <begin position="127"/>
        <end position="152"/>
    </location>
</feature>
<organism evidence="3 4">
    <name type="scientific">Anaerocolumna chitinilytica</name>
    <dbReference type="NCBI Taxonomy" id="1727145"/>
    <lineage>
        <taxon>Bacteria</taxon>
        <taxon>Bacillati</taxon>
        <taxon>Bacillota</taxon>
        <taxon>Clostridia</taxon>
        <taxon>Lachnospirales</taxon>
        <taxon>Lachnospiraceae</taxon>
        <taxon>Anaerocolumna</taxon>
    </lineage>
</organism>
<dbReference type="KEGG" id="acht:bsdcttw_37430"/>
<sequence length="158" mass="17803">MMMEHEIEVKVNFTVEDCYDAILEAVSTLKNYEITDENEIIGTVQIKVKGLTASPGDYVTVTISHETSDITKVLIRGGVKVPYLLAKKNCIKNAEAIAAAFANEIKNYEKAGQSASKSKSDDSVENKLERLKNMYQKDLLTQEEYEQKKKEIINSMFN</sequence>
<proteinExistence type="predicted"/>
<feature type="coiled-coil region" evidence="1">
    <location>
        <begin position="91"/>
        <end position="148"/>
    </location>
</feature>
<protein>
    <recommendedName>
        <fullName evidence="2">SHOCT domain-containing protein</fullName>
    </recommendedName>
</protein>
<dbReference type="Proteomes" id="UP000515703">
    <property type="component" value="Chromosome"/>
</dbReference>
<dbReference type="AlphaFoldDB" id="A0A7I8DR02"/>
<evidence type="ECO:0000256" key="1">
    <source>
        <dbReference type="SAM" id="Coils"/>
    </source>
</evidence>
<dbReference type="Pfam" id="PF12092">
    <property type="entry name" value="DUF3568"/>
    <property type="match status" value="1"/>
</dbReference>
<dbReference type="Pfam" id="PF09851">
    <property type="entry name" value="SHOCT"/>
    <property type="match status" value="1"/>
</dbReference>
<keyword evidence="4" id="KW-1185">Reference proteome</keyword>
<keyword evidence="1" id="KW-0175">Coiled coil</keyword>
<accession>A0A7I8DR02</accession>
<reference evidence="3 4" key="1">
    <citation type="submission" date="2020-08" db="EMBL/GenBank/DDBJ databases">
        <title>Draft genome sequencing of an Anaerocolumna strain isolated from anoxic soil subjected to BSD treatment.</title>
        <authorList>
            <person name="Uek A."/>
            <person name="Tonouchi A."/>
        </authorList>
    </citation>
    <scope>NUCLEOTIDE SEQUENCE [LARGE SCALE GENOMIC DNA]</scope>
    <source>
        <strain evidence="3 4">CTTW</strain>
    </source>
</reference>
<gene>
    <name evidence="3" type="ORF">bsdcttw_37430</name>
</gene>
<dbReference type="RefSeq" id="WP_185256350.1">
    <property type="nucleotide sequence ID" value="NZ_AP023368.1"/>
</dbReference>
<evidence type="ECO:0000259" key="2">
    <source>
        <dbReference type="Pfam" id="PF09851"/>
    </source>
</evidence>
<name>A0A7I8DR02_9FIRM</name>
<evidence type="ECO:0000313" key="3">
    <source>
        <dbReference type="EMBL" id="BCK00703.1"/>
    </source>
</evidence>
<dbReference type="EMBL" id="AP023368">
    <property type="protein sequence ID" value="BCK00703.1"/>
    <property type="molecule type" value="Genomic_DNA"/>
</dbReference>
<dbReference type="InterPro" id="IPR021952">
    <property type="entry name" value="Flpp3-like"/>
</dbReference>
<evidence type="ECO:0000313" key="4">
    <source>
        <dbReference type="Proteomes" id="UP000515703"/>
    </source>
</evidence>